<feature type="region of interest" description="Disordered" evidence="1">
    <location>
        <begin position="25"/>
        <end position="45"/>
    </location>
</feature>
<organism evidence="4 5">
    <name type="scientific">Kineosporia babensis</name>
    <dbReference type="NCBI Taxonomy" id="499548"/>
    <lineage>
        <taxon>Bacteria</taxon>
        <taxon>Bacillati</taxon>
        <taxon>Actinomycetota</taxon>
        <taxon>Actinomycetes</taxon>
        <taxon>Kineosporiales</taxon>
        <taxon>Kineosporiaceae</taxon>
        <taxon>Kineosporia</taxon>
    </lineage>
</organism>
<dbReference type="InterPro" id="IPR029058">
    <property type="entry name" value="AB_hydrolase_fold"/>
</dbReference>
<dbReference type="InterPro" id="IPR038081">
    <property type="entry name" value="CalX-like_sf"/>
</dbReference>
<dbReference type="RefSeq" id="WP_231440246.1">
    <property type="nucleotide sequence ID" value="NZ_JAJOMB010000004.1"/>
</dbReference>
<proteinExistence type="predicted"/>
<sequence length="793" mass="83319">MVGTLRTFWLALAVTVALIAVPGGAASADPKPSNGTVASGRTAGADWSVTRRGQGDTWRVKLRLPQPVVFRAALPQIAVDGRVIGVAERAADGRTISLLTSNARVVKAKKVQLAWNGAVAGAGSQNYQASARTAQAAAPVGPVLEEDPAAPGPYGVERADYDLGDTAVRLAGLRGQAVEMRAAVYLPKGAEGARPVAVFLHGMHQFCYGKTTGTPAINWPCTKGMKPVPSYLGYESPAKALASHGYAVVSISANGVNATLDESAPDAGTQARGELVLAHLDQLRQWVSDSDSQLSGRLDLSNVGLMGHSRGGEGVVTAAALNSARPSPYGIRAVLPLAPTDFARNTLPGAAMAVILPYCDGDVSDQQGQHFYDDSRYAGKDNVLRTTLTMLGANHNFFNTEWTPATSKAGSFDDWGDKKDPVCGRKAPGRLSPKQQQAVGAAYLSGFFRLNLGDEQQFLPMFDGTNGRAKSAGQAVVYTQAQQPSASRTDLASFALPKASVTTSKAASYCAGAGNPPSKDKRLLPACAKSDGWSTDFPHWVPSYFAPDVPTTSVARLKWTTKTKPRTLVSIKASSPTAREALTFRAATLSSKAGLDVTVTDRSGAKATVSVAKVSNALSPLPRLQGSAKVIMQTVRIPLTSFKGVDPGAIAQVSFARASKTGDVVLADLALDTPSSVIGGPTALPAASIGDQIVFERNKSQRVRIPVNLSRPSSVPVVVNVDTNIMYGEGRVPAKWVKVTFPAGKTKAVAEIRMRGNRKAEPLARLDMTLSAPRNAIVGDPWGILTVYDDDTA</sequence>
<dbReference type="InterPro" id="IPR041127">
    <property type="entry name" value="PET_hydrolase/cutinase-like"/>
</dbReference>
<evidence type="ECO:0000313" key="5">
    <source>
        <dbReference type="Proteomes" id="UP001138997"/>
    </source>
</evidence>
<accession>A0A9X1SSV0</accession>
<evidence type="ECO:0000313" key="4">
    <source>
        <dbReference type="EMBL" id="MCD5311067.1"/>
    </source>
</evidence>
<evidence type="ECO:0000256" key="1">
    <source>
        <dbReference type="SAM" id="MobiDB-lite"/>
    </source>
</evidence>
<dbReference type="EMBL" id="JAJOMB010000004">
    <property type="protein sequence ID" value="MCD5311067.1"/>
    <property type="molecule type" value="Genomic_DNA"/>
</dbReference>
<gene>
    <name evidence="4" type="ORF">LR394_09180</name>
</gene>
<evidence type="ECO:0000259" key="3">
    <source>
        <dbReference type="Pfam" id="PF12740"/>
    </source>
</evidence>
<dbReference type="PANTHER" id="PTHR33428">
    <property type="entry name" value="CHLOROPHYLLASE-2, CHLOROPLASTIC"/>
    <property type="match status" value="1"/>
</dbReference>
<reference evidence="4" key="1">
    <citation type="submission" date="2021-11" db="EMBL/GenBank/DDBJ databases">
        <title>Streptomyces corallinus and Kineosporia corallina sp. nov., two new coral-derived marine actinobacteria.</title>
        <authorList>
            <person name="Buangrab K."/>
            <person name="Sutthacheep M."/>
            <person name="Yeemin T."/>
            <person name="Harunari E."/>
            <person name="Igarashi Y."/>
            <person name="Sripreechasak P."/>
            <person name="Kanchanasin P."/>
            <person name="Tanasupawat S."/>
            <person name="Phongsopitanun W."/>
        </authorList>
    </citation>
    <scope>NUCLEOTIDE SEQUENCE</scope>
    <source>
        <strain evidence="4">JCM 31032</strain>
    </source>
</reference>
<feature type="domain" description="PET hydrolase/cutinase-like" evidence="3">
    <location>
        <begin position="239"/>
        <end position="381"/>
    </location>
</feature>
<comment type="caution">
    <text evidence="4">The sequence shown here is derived from an EMBL/GenBank/DDBJ whole genome shotgun (WGS) entry which is preliminary data.</text>
</comment>
<dbReference type="Pfam" id="PF12740">
    <property type="entry name" value="PETase"/>
    <property type="match status" value="1"/>
</dbReference>
<dbReference type="PANTHER" id="PTHR33428:SF14">
    <property type="entry name" value="CARBOXYLESTERASE TYPE B DOMAIN-CONTAINING PROTEIN"/>
    <property type="match status" value="1"/>
</dbReference>
<feature type="signal peptide" evidence="2">
    <location>
        <begin position="1"/>
        <end position="27"/>
    </location>
</feature>
<evidence type="ECO:0000256" key="2">
    <source>
        <dbReference type="SAM" id="SignalP"/>
    </source>
</evidence>
<keyword evidence="5" id="KW-1185">Reference proteome</keyword>
<dbReference type="Gene3D" id="3.40.50.1820">
    <property type="entry name" value="alpha/beta hydrolase"/>
    <property type="match status" value="1"/>
</dbReference>
<name>A0A9X1SSV0_9ACTN</name>
<dbReference type="SUPFAM" id="SSF53474">
    <property type="entry name" value="alpha/beta-Hydrolases"/>
    <property type="match status" value="1"/>
</dbReference>
<keyword evidence="2" id="KW-0732">Signal</keyword>
<dbReference type="Proteomes" id="UP001138997">
    <property type="component" value="Unassembled WGS sequence"/>
</dbReference>
<feature type="chain" id="PRO_5040865978" description="PET hydrolase/cutinase-like domain-containing protein" evidence="2">
    <location>
        <begin position="28"/>
        <end position="793"/>
    </location>
</feature>
<protein>
    <recommendedName>
        <fullName evidence="3">PET hydrolase/cutinase-like domain-containing protein</fullName>
    </recommendedName>
</protein>
<dbReference type="AlphaFoldDB" id="A0A9X1SSV0"/>
<dbReference type="SUPFAM" id="SSF141072">
    <property type="entry name" value="CalX-like"/>
    <property type="match status" value="1"/>
</dbReference>